<keyword evidence="2" id="KW-1185">Reference proteome</keyword>
<reference evidence="1 2" key="1">
    <citation type="submission" date="2024-08" db="EMBL/GenBank/DDBJ databases">
        <authorList>
            <person name="Cucini C."/>
            <person name="Frati F."/>
        </authorList>
    </citation>
    <scope>NUCLEOTIDE SEQUENCE [LARGE SCALE GENOMIC DNA]</scope>
</reference>
<dbReference type="Proteomes" id="UP001642540">
    <property type="component" value="Unassembled WGS sequence"/>
</dbReference>
<dbReference type="EMBL" id="CAXLJM020000014">
    <property type="protein sequence ID" value="CAL8080749.1"/>
    <property type="molecule type" value="Genomic_DNA"/>
</dbReference>
<accession>A0ABP1PX15</accession>
<sequence>MSSGVAEGKGNPSQYFTAGFATSPGNNLGVRVPICTPPLVLVRFDFKNFICILKFFLPVISQRGHLNFLIEGGILGKWLIVGEASSEFGFTLVIQQHAEHRQRI</sequence>
<proteinExistence type="predicted"/>
<organism evidence="1 2">
    <name type="scientific">Orchesella dallaii</name>
    <dbReference type="NCBI Taxonomy" id="48710"/>
    <lineage>
        <taxon>Eukaryota</taxon>
        <taxon>Metazoa</taxon>
        <taxon>Ecdysozoa</taxon>
        <taxon>Arthropoda</taxon>
        <taxon>Hexapoda</taxon>
        <taxon>Collembola</taxon>
        <taxon>Entomobryomorpha</taxon>
        <taxon>Entomobryoidea</taxon>
        <taxon>Orchesellidae</taxon>
        <taxon>Orchesellinae</taxon>
        <taxon>Orchesella</taxon>
    </lineage>
</organism>
<evidence type="ECO:0000313" key="1">
    <source>
        <dbReference type="EMBL" id="CAL8080749.1"/>
    </source>
</evidence>
<protein>
    <submittedName>
        <fullName evidence="1">Uncharacterized protein</fullName>
    </submittedName>
</protein>
<gene>
    <name evidence="1" type="ORF">ODALV1_LOCUS4725</name>
</gene>
<name>A0ABP1PX15_9HEXA</name>
<comment type="caution">
    <text evidence="1">The sequence shown here is derived from an EMBL/GenBank/DDBJ whole genome shotgun (WGS) entry which is preliminary data.</text>
</comment>
<evidence type="ECO:0000313" key="2">
    <source>
        <dbReference type="Proteomes" id="UP001642540"/>
    </source>
</evidence>